<dbReference type="InterPro" id="IPR049449">
    <property type="entry name" value="TesB_ACOT8-like_N"/>
</dbReference>
<evidence type="ECO:0000313" key="5">
    <source>
        <dbReference type="EMBL" id="WUV44072.1"/>
    </source>
</evidence>
<dbReference type="Gene3D" id="2.40.160.210">
    <property type="entry name" value="Acyl-CoA thioesterase, double hotdog domain"/>
    <property type="match status" value="1"/>
</dbReference>
<gene>
    <name evidence="5" type="ORF">OG563_33525</name>
</gene>
<evidence type="ECO:0000313" key="6">
    <source>
        <dbReference type="Proteomes" id="UP001432062"/>
    </source>
</evidence>
<dbReference type="PANTHER" id="PTHR11066">
    <property type="entry name" value="ACYL-COA THIOESTERASE"/>
    <property type="match status" value="1"/>
</dbReference>
<reference evidence="5" key="1">
    <citation type="submission" date="2022-10" db="EMBL/GenBank/DDBJ databases">
        <title>The complete genomes of actinobacterial strains from the NBC collection.</title>
        <authorList>
            <person name="Joergensen T.S."/>
            <person name="Alvarez Arevalo M."/>
            <person name="Sterndorff E.B."/>
            <person name="Faurdal D."/>
            <person name="Vuksanovic O."/>
            <person name="Mourched A.-S."/>
            <person name="Charusanti P."/>
            <person name="Shaw S."/>
            <person name="Blin K."/>
            <person name="Weber T."/>
        </authorList>
    </citation>
    <scope>NUCLEOTIDE SEQUENCE</scope>
    <source>
        <strain evidence="5">NBC_01482</strain>
    </source>
</reference>
<dbReference type="PANTHER" id="PTHR11066:SF34">
    <property type="entry name" value="ACYL-COENZYME A THIOESTERASE 8"/>
    <property type="match status" value="1"/>
</dbReference>
<dbReference type="InterPro" id="IPR025652">
    <property type="entry name" value="TesB_C"/>
</dbReference>
<evidence type="ECO:0000259" key="3">
    <source>
        <dbReference type="Pfam" id="PF02551"/>
    </source>
</evidence>
<dbReference type="InterPro" id="IPR003703">
    <property type="entry name" value="Acyl_CoA_thio"/>
</dbReference>
<comment type="similarity">
    <text evidence="1">Belongs to the C/M/P thioester hydrolase family.</text>
</comment>
<proteinExistence type="inferred from homology"/>
<keyword evidence="2" id="KW-0378">Hydrolase</keyword>
<dbReference type="Proteomes" id="UP001432062">
    <property type="component" value="Chromosome"/>
</dbReference>
<feature type="domain" description="Acyl-CoA thioesterase 2 C-terminal" evidence="3">
    <location>
        <begin position="187"/>
        <end position="277"/>
    </location>
</feature>
<sequence>MPDLWSDLLACLDLRHCPPSGATDRREGSAEPGTALVAFEGPNLPLSYHRLFGGQILGQLIRAAGLAYPDKTVKSVHAIFAKEGRHEEPVRYEVACHHQGRAFATLTIIAKQRTAVVASASVSMHITEGGPLHQTSADIAPILPPEHQVTFDLLPWKTRPAADLNATASAASEYELPMRNPEVSRELASILTAYATDLNLLGTASPPVDGVSQQGNGTDFDSAVTSHTLWFHRPFGTADWLLLRQHSPVLTDGRRFGRGDVFTADGTLVASYAQEGLTRFEPDAMPNISATHRTEQTV</sequence>
<dbReference type="Pfam" id="PF13622">
    <property type="entry name" value="4HBT_3"/>
    <property type="match status" value="1"/>
</dbReference>
<organism evidence="5 6">
    <name type="scientific">Nocardia vinacea</name>
    <dbReference type="NCBI Taxonomy" id="96468"/>
    <lineage>
        <taxon>Bacteria</taxon>
        <taxon>Bacillati</taxon>
        <taxon>Actinomycetota</taxon>
        <taxon>Actinomycetes</taxon>
        <taxon>Mycobacteriales</taxon>
        <taxon>Nocardiaceae</taxon>
        <taxon>Nocardia</taxon>
    </lineage>
</organism>
<dbReference type="SUPFAM" id="SSF54637">
    <property type="entry name" value="Thioesterase/thiol ester dehydrase-isomerase"/>
    <property type="match status" value="2"/>
</dbReference>
<evidence type="ECO:0000256" key="2">
    <source>
        <dbReference type="ARBA" id="ARBA00022801"/>
    </source>
</evidence>
<dbReference type="CDD" id="cd03444">
    <property type="entry name" value="Thioesterase_II_repeat1"/>
    <property type="match status" value="1"/>
</dbReference>
<protein>
    <submittedName>
        <fullName evidence="5">Thioesterase family protein</fullName>
    </submittedName>
</protein>
<keyword evidence="6" id="KW-1185">Reference proteome</keyword>
<feature type="domain" description="Acyl-CoA thioesterase-like N-terminal HotDog" evidence="4">
    <location>
        <begin position="50"/>
        <end position="124"/>
    </location>
</feature>
<dbReference type="InterPro" id="IPR029069">
    <property type="entry name" value="HotDog_dom_sf"/>
</dbReference>
<name>A0ABZ1YLG4_9NOCA</name>
<dbReference type="InterPro" id="IPR042171">
    <property type="entry name" value="Acyl-CoA_hotdog"/>
</dbReference>
<evidence type="ECO:0000256" key="1">
    <source>
        <dbReference type="ARBA" id="ARBA00006538"/>
    </source>
</evidence>
<dbReference type="RefSeq" id="WP_329406824.1">
    <property type="nucleotide sequence ID" value="NZ_CP109441.1"/>
</dbReference>
<accession>A0ABZ1YLG4</accession>
<dbReference type="Pfam" id="PF02551">
    <property type="entry name" value="Acyl_CoA_thio"/>
    <property type="match status" value="1"/>
</dbReference>
<evidence type="ECO:0000259" key="4">
    <source>
        <dbReference type="Pfam" id="PF13622"/>
    </source>
</evidence>
<dbReference type="EMBL" id="CP109441">
    <property type="protein sequence ID" value="WUV44072.1"/>
    <property type="molecule type" value="Genomic_DNA"/>
</dbReference>